<keyword evidence="3" id="KW-0342">GTP-binding</keyword>
<feature type="domain" description="GB1/RHD3-type G" evidence="6">
    <location>
        <begin position="30"/>
        <end position="272"/>
    </location>
</feature>
<evidence type="ECO:0000313" key="8">
    <source>
        <dbReference type="Proteomes" id="UP000440578"/>
    </source>
</evidence>
<dbReference type="OrthoDB" id="7788754at2759"/>
<feature type="coiled-coil region" evidence="5">
    <location>
        <begin position="584"/>
        <end position="611"/>
    </location>
</feature>
<dbReference type="GO" id="GO:0005525">
    <property type="term" value="F:GTP binding"/>
    <property type="evidence" value="ECO:0007669"/>
    <property type="project" value="UniProtKB-KW"/>
</dbReference>
<dbReference type="InterPro" id="IPR036543">
    <property type="entry name" value="Guanylate-bd_C_sf"/>
</dbReference>
<keyword evidence="2" id="KW-0378">Hydrolase</keyword>
<accession>A0A6A4WE87</accession>
<gene>
    <name evidence="7" type="primary">ATL1_1</name>
    <name evidence="7" type="ORF">FJT64_026411</name>
</gene>
<dbReference type="Pfam" id="PF02841">
    <property type="entry name" value="GBP_C"/>
    <property type="match status" value="1"/>
</dbReference>
<dbReference type="SUPFAM" id="SSF48340">
    <property type="entry name" value="Interferon-induced guanylate-binding protein 1 (GBP1), C-terminal domain"/>
    <property type="match status" value="3"/>
</dbReference>
<organism evidence="7 8">
    <name type="scientific">Amphibalanus amphitrite</name>
    <name type="common">Striped barnacle</name>
    <name type="synonym">Balanus amphitrite</name>
    <dbReference type="NCBI Taxonomy" id="1232801"/>
    <lineage>
        <taxon>Eukaryota</taxon>
        <taxon>Metazoa</taxon>
        <taxon>Ecdysozoa</taxon>
        <taxon>Arthropoda</taxon>
        <taxon>Crustacea</taxon>
        <taxon>Multicrustacea</taxon>
        <taxon>Cirripedia</taxon>
        <taxon>Thoracica</taxon>
        <taxon>Thoracicalcarea</taxon>
        <taxon>Balanomorpha</taxon>
        <taxon>Balanoidea</taxon>
        <taxon>Balanidae</taxon>
        <taxon>Amphibalaninae</taxon>
        <taxon>Amphibalanus</taxon>
    </lineage>
</organism>
<dbReference type="InterPro" id="IPR015894">
    <property type="entry name" value="Guanylate-bd_N"/>
</dbReference>
<keyword evidence="5" id="KW-0175">Coiled coil</keyword>
<evidence type="ECO:0000259" key="6">
    <source>
        <dbReference type="PROSITE" id="PS51715"/>
    </source>
</evidence>
<keyword evidence="8" id="KW-1185">Reference proteome</keyword>
<dbReference type="PANTHER" id="PTHR10751">
    <property type="entry name" value="GUANYLATE BINDING PROTEIN"/>
    <property type="match status" value="1"/>
</dbReference>
<proteinExistence type="inferred from homology"/>
<dbReference type="GO" id="GO:0003924">
    <property type="term" value="F:GTPase activity"/>
    <property type="evidence" value="ECO:0007669"/>
    <property type="project" value="InterPro"/>
</dbReference>
<evidence type="ECO:0000256" key="2">
    <source>
        <dbReference type="ARBA" id="ARBA00022801"/>
    </source>
</evidence>
<evidence type="ECO:0000256" key="4">
    <source>
        <dbReference type="PROSITE-ProRule" id="PRU01052"/>
    </source>
</evidence>
<keyword evidence="1" id="KW-0547">Nucleotide-binding</keyword>
<dbReference type="InterPro" id="IPR027417">
    <property type="entry name" value="P-loop_NTPase"/>
</dbReference>
<sequence>MQILTASGKGGFVLDSKNLKSILLADDIIDKPAVVISVAGAFRKGKSFLLDMMLRYLTASDKSNWIHEQSQRGFPWRSGFRRHTTGILMWSKPIPVTLSNGTGANILLMDTQGTFDNKSTVHESSTVFALSTLLSSLQIYNITGNLQNDDLEHLQLFTEYGRLALDDTSSKPFQKLLILVRDWQYAHELPLGAGGGSELIKEWLDTPTGKKELEKVRTHIRGCFGQIEGFLLPHPGQNVASSPNFTGSSAEMDTVFVEKLNELMPQILAPEKMTVKSIAGNSVTAGQLFTFFETYANLFQSDKLPKPKNIMQATAEANNMAAAQDAKTQYIKEMEFLHSDDHPSLEQTELLGKHQEASEKAMKAFTDRKKMGDWKLSENYRLRLMKDIEEWYKFAERANNTKRQKERLNAENHNLGLIGTCKMTYINAMEEVAGEDVGFVPQKELDSAHEEARRKAMDQFKEEQKVFEGIEKDSQFALTQEIDNEFRRMLFHNDVKKDAKNYKAAQANMKAVGQAKRNYLSMMNAMTDGVALTVEELQKRHEKSMEVAVDLFESLKEGDERIAEGYLENMKDDIQRELESFLSANRHKQEMKEVQEQVLAITKQLEDAKKQRKPGCTIL</sequence>
<evidence type="ECO:0000313" key="7">
    <source>
        <dbReference type="EMBL" id="KAF0301202.1"/>
    </source>
</evidence>
<dbReference type="EMBL" id="VIIS01001182">
    <property type="protein sequence ID" value="KAF0301202.1"/>
    <property type="molecule type" value="Genomic_DNA"/>
</dbReference>
<dbReference type="InterPro" id="IPR030386">
    <property type="entry name" value="G_GB1_RHD3_dom"/>
</dbReference>
<comment type="caution">
    <text evidence="7">The sequence shown here is derived from an EMBL/GenBank/DDBJ whole genome shotgun (WGS) entry which is preliminary data.</text>
</comment>
<dbReference type="CDD" id="cd01851">
    <property type="entry name" value="GBP"/>
    <property type="match status" value="1"/>
</dbReference>
<dbReference type="Gene3D" id="1.20.58.420">
    <property type="entry name" value="AHSP"/>
    <property type="match status" value="3"/>
</dbReference>
<comment type="similarity">
    <text evidence="4">Belongs to the TRAFAC class dynamin-like GTPase superfamily. GB1/RHD3 GTPase family.</text>
</comment>
<reference evidence="7 8" key="1">
    <citation type="submission" date="2019-07" db="EMBL/GenBank/DDBJ databases">
        <title>Draft genome assembly of a fouling barnacle, Amphibalanus amphitrite (Darwin, 1854): The first reference genome for Thecostraca.</title>
        <authorList>
            <person name="Kim W."/>
        </authorList>
    </citation>
    <scope>NUCLEOTIDE SEQUENCE [LARGE SCALE GENOMIC DNA]</scope>
    <source>
        <strain evidence="7">SNU_AA5</strain>
        <tissue evidence="7">Soma without cirri and trophi</tissue>
    </source>
</reference>
<evidence type="ECO:0000256" key="3">
    <source>
        <dbReference type="ARBA" id="ARBA00023134"/>
    </source>
</evidence>
<evidence type="ECO:0000256" key="5">
    <source>
        <dbReference type="SAM" id="Coils"/>
    </source>
</evidence>
<dbReference type="Pfam" id="PF02263">
    <property type="entry name" value="GBP"/>
    <property type="match status" value="1"/>
</dbReference>
<dbReference type="AlphaFoldDB" id="A0A6A4WE87"/>
<evidence type="ECO:0000256" key="1">
    <source>
        <dbReference type="ARBA" id="ARBA00022741"/>
    </source>
</evidence>
<dbReference type="SUPFAM" id="SSF52540">
    <property type="entry name" value="P-loop containing nucleoside triphosphate hydrolases"/>
    <property type="match status" value="1"/>
</dbReference>
<dbReference type="Proteomes" id="UP000440578">
    <property type="component" value="Unassembled WGS sequence"/>
</dbReference>
<name>A0A6A4WE87_AMPAM</name>
<dbReference type="Gene3D" id="3.40.50.300">
    <property type="entry name" value="P-loop containing nucleotide triphosphate hydrolases"/>
    <property type="match status" value="1"/>
</dbReference>
<dbReference type="InterPro" id="IPR003191">
    <property type="entry name" value="Guanylate-bd/ATL_C"/>
</dbReference>
<protein>
    <submittedName>
        <fullName evidence="7">Atlastin-1</fullName>
    </submittedName>
</protein>
<dbReference type="PROSITE" id="PS51715">
    <property type="entry name" value="G_GB1_RHD3"/>
    <property type="match status" value="1"/>
</dbReference>